<dbReference type="Gene3D" id="3.30.1120.10">
    <property type="match status" value="1"/>
</dbReference>
<dbReference type="SUPFAM" id="SSF53649">
    <property type="entry name" value="Alkaline phosphatase-like"/>
    <property type="match status" value="1"/>
</dbReference>
<dbReference type="InterPro" id="IPR017850">
    <property type="entry name" value="Alkaline_phosphatase_core_sf"/>
</dbReference>
<evidence type="ECO:0000256" key="1">
    <source>
        <dbReference type="ARBA" id="ARBA00008779"/>
    </source>
</evidence>
<keyword evidence="2" id="KW-0378">Hydrolase</keyword>
<evidence type="ECO:0000313" key="5">
    <source>
        <dbReference type="EMBL" id="MBC3758711.1"/>
    </source>
</evidence>
<sequence>MKIKLFSVVVLVLVFSLSSCKKEVKQNEDKTSVETKQKKPNIVYILTDQWRGSALGYAGNPDVKTPNLDAFAKEAINFTNAVSVLPVCTPHRASLLTGKFPTTTGMFLNDLYLPSEELCMAEIFKEAGYNTAYWGKWHLDGHGRSSYIPKERRQGFDYWKALECSHNYTKMPYYDNDNPELKHWDEYSPFAIVKDANNYISEHANDGKPFLALISIATPHYPHNSAPKKYKDMYPPESLTLSPNIPNEFEERCRKELQGYYAHATATDEAIGAVLDKLKELELIDNTIVVFSADHGEMMGAHGVKPFVKQLAWDEAVRVPFLIRYPSIGEHKGSTVNAPLTTPDILPSLLGLTDIEIPEDIEGENLEQLIKDPNPNIDRVALVMNPAPFGANFKDEPYRAIKTKQYTYARTPSGPSMFYDNIADPFQQNNLLGKAELSDIQIDLDNKLNKALTQINDEFGTRDFYLKKYNYILDEKKKAIPHWGFNEGVGALKNVGTTKMVQSPKPISN</sequence>
<feature type="domain" description="Sulfatase N-terminal" evidence="4">
    <location>
        <begin position="40"/>
        <end position="355"/>
    </location>
</feature>
<feature type="chain" id="PRO_5037824797" evidence="3">
    <location>
        <begin position="22"/>
        <end position="509"/>
    </location>
</feature>
<evidence type="ECO:0000259" key="4">
    <source>
        <dbReference type="Pfam" id="PF00884"/>
    </source>
</evidence>
<dbReference type="Proteomes" id="UP000656244">
    <property type="component" value="Unassembled WGS sequence"/>
</dbReference>
<protein>
    <submittedName>
        <fullName evidence="5">Sulfatase</fullName>
    </submittedName>
</protein>
<dbReference type="PROSITE" id="PS51257">
    <property type="entry name" value="PROKAR_LIPOPROTEIN"/>
    <property type="match status" value="1"/>
</dbReference>
<dbReference type="CDD" id="cd16034">
    <property type="entry name" value="sulfatase_like"/>
    <property type="match status" value="1"/>
</dbReference>
<organism evidence="5 6">
    <name type="scientific">Hyunsoonleella aquatilis</name>
    <dbReference type="NCBI Taxonomy" id="2762758"/>
    <lineage>
        <taxon>Bacteria</taxon>
        <taxon>Pseudomonadati</taxon>
        <taxon>Bacteroidota</taxon>
        <taxon>Flavobacteriia</taxon>
        <taxon>Flavobacteriales</taxon>
        <taxon>Flavobacteriaceae</taxon>
    </lineage>
</organism>
<keyword evidence="6" id="KW-1185">Reference proteome</keyword>
<name>A0A923HCP3_9FLAO</name>
<accession>A0A923HCP3</accession>
<evidence type="ECO:0000256" key="2">
    <source>
        <dbReference type="ARBA" id="ARBA00022801"/>
    </source>
</evidence>
<proteinExistence type="inferred from homology"/>
<dbReference type="Gene3D" id="3.40.720.10">
    <property type="entry name" value="Alkaline Phosphatase, subunit A"/>
    <property type="match status" value="1"/>
</dbReference>
<dbReference type="GO" id="GO:0004065">
    <property type="term" value="F:arylsulfatase activity"/>
    <property type="evidence" value="ECO:0007669"/>
    <property type="project" value="TreeGrafter"/>
</dbReference>
<feature type="signal peptide" evidence="3">
    <location>
        <begin position="1"/>
        <end position="21"/>
    </location>
</feature>
<gene>
    <name evidence="5" type="ORF">H7U19_09875</name>
</gene>
<dbReference type="PANTHER" id="PTHR42693">
    <property type="entry name" value="ARYLSULFATASE FAMILY MEMBER"/>
    <property type="match status" value="1"/>
</dbReference>
<dbReference type="InterPro" id="IPR050738">
    <property type="entry name" value="Sulfatase"/>
</dbReference>
<dbReference type="PANTHER" id="PTHR42693:SF53">
    <property type="entry name" value="ENDO-4-O-SULFATASE"/>
    <property type="match status" value="1"/>
</dbReference>
<dbReference type="InterPro" id="IPR000917">
    <property type="entry name" value="Sulfatase_N"/>
</dbReference>
<dbReference type="EMBL" id="JACNMF010000003">
    <property type="protein sequence ID" value="MBC3758711.1"/>
    <property type="molecule type" value="Genomic_DNA"/>
</dbReference>
<comment type="similarity">
    <text evidence="1">Belongs to the sulfatase family.</text>
</comment>
<keyword evidence="3" id="KW-0732">Signal</keyword>
<evidence type="ECO:0000313" key="6">
    <source>
        <dbReference type="Proteomes" id="UP000656244"/>
    </source>
</evidence>
<dbReference type="AlphaFoldDB" id="A0A923HCP3"/>
<reference evidence="5" key="1">
    <citation type="submission" date="2020-08" db="EMBL/GenBank/DDBJ databases">
        <title>Hyunsoonleella sp. strain SJ7 genome sequencing and assembly.</title>
        <authorList>
            <person name="Kim I."/>
        </authorList>
    </citation>
    <scope>NUCLEOTIDE SEQUENCE</scope>
    <source>
        <strain evidence="5">SJ7</strain>
    </source>
</reference>
<dbReference type="Pfam" id="PF00884">
    <property type="entry name" value="Sulfatase"/>
    <property type="match status" value="1"/>
</dbReference>
<evidence type="ECO:0000256" key="3">
    <source>
        <dbReference type="SAM" id="SignalP"/>
    </source>
</evidence>
<dbReference type="RefSeq" id="WP_186561874.1">
    <property type="nucleotide sequence ID" value="NZ_JACNMF010000003.1"/>
</dbReference>
<comment type="caution">
    <text evidence="5">The sequence shown here is derived from an EMBL/GenBank/DDBJ whole genome shotgun (WGS) entry which is preliminary data.</text>
</comment>